<evidence type="ECO:0000256" key="1">
    <source>
        <dbReference type="SAM" id="Phobius"/>
    </source>
</evidence>
<dbReference type="OMA" id="FATHNEH"/>
<sequence>MSKEQPIKGAAWVAVTAIIVGLIFVIAGAIITGIAYTEITPPNYDDNYNRYIGSSVPRLIGPFVLVFGAVIIFGSIVIMVLVNMRYQYKEVPNHG</sequence>
<dbReference type="EnsemblMetazoa" id="SSS_4775s_mrna">
    <property type="protein sequence ID" value="KAF7489465.1"/>
    <property type="gene ID" value="SSS_4775"/>
</dbReference>
<reference evidence="4" key="1">
    <citation type="journal article" date="2020" name="PLoS Negl. Trop. Dis.">
        <title>High-quality nuclear genome for Sarcoptes scabiei-A critical resource for a neglected parasite.</title>
        <authorList>
            <person name="Korhonen P.K."/>
            <person name="Gasser R.B."/>
            <person name="Ma G."/>
            <person name="Wang T."/>
            <person name="Stroehlein A.J."/>
            <person name="Young N.D."/>
            <person name="Ang C.S."/>
            <person name="Fernando D.D."/>
            <person name="Lu H.C."/>
            <person name="Taylor S."/>
            <person name="Reynolds S.L."/>
            <person name="Mofiz E."/>
            <person name="Najaraj S.H."/>
            <person name="Gowda H."/>
            <person name="Madugundu A."/>
            <person name="Renuse S."/>
            <person name="Holt D."/>
            <person name="Pandey A."/>
            <person name="Papenfuss A.T."/>
            <person name="Fischer K."/>
        </authorList>
    </citation>
    <scope>NUCLEOTIDE SEQUENCE [LARGE SCALE GENOMIC DNA]</scope>
</reference>
<dbReference type="EMBL" id="WVUK01000065">
    <property type="protein sequence ID" value="KAF7489465.1"/>
    <property type="molecule type" value="Genomic_DNA"/>
</dbReference>
<accession>A0A834VBG6</accession>
<protein>
    <submittedName>
        <fullName evidence="2 3">Uncharacterized protein</fullName>
    </submittedName>
</protein>
<keyword evidence="4" id="KW-1185">Reference proteome</keyword>
<evidence type="ECO:0000313" key="3">
    <source>
        <dbReference type="EnsemblMetazoa" id="KAF7489465.1"/>
    </source>
</evidence>
<name>A0A834VBG6_SARSC</name>
<gene>
    <name evidence="2" type="ORF">SSS_4775</name>
</gene>
<dbReference type="Proteomes" id="UP000070412">
    <property type="component" value="Unassembled WGS sequence"/>
</dbReference>
<dbReference type="AlphaFoldDB" id="A0A834VBG6"/>
<proteinExistence type="predicted"/>
<reference evidence="2" key="2">
    <citation type="submission" date="2020-01" db="EMBL/GenBank/DDBJ databases">
        <authorList>
            <person name="Korhonen P.K.K."/>
            <person name="Guangxu M.G."/>
            <person name="Wang T.W."/>
            <person name="Stroehlein A.J.S."/>
            <person name="Young N.D."/>
            <person name="Ang C.-S.A."/>
            <person name="Fernando D.W.F."/>
            <person name="Lu H.L."/>
            <person name="Taylor S.T."/>
            <person name="Ehtesham M.E.M."/>
            <person name="Najaraj S.H.N."/>
            <person name="Harsha G.H.G."/>
            <person name="Madugundu A.M."/>
            <person name="Renuse S.R."/>
            <person name="Holt D.H."/>
            <person name="Pandey A.P."/>
            <person name="Papenfuss A.P."/>
            <person name="Gasser R.B.G."/>
            <person name="Fischer K.F."/>
        </authorList>
    </citation>
    <scope>NUCLEOTIDE SEQUENCE</scope>
    <source>
        <strain evidence="2">SSS_KF_BRIS2020</strain>
    </source>
</reference>
<organism evidence="2">
    <name type="scientific">Sarcoptes scabiei</name>
    <name type="common">Itch mite</name>
    <name type="synonym">Acarus scabiei</name>
    <dbReference type="NCBI Taxonomy" id="52283"/>
    <lineage>
        <taxon>Eukaryota</taxon>
        <taxon>Metazoa</taxon>
        <taxon>Ecdysozoa</taxon>
        <taxon>Arthropoda</taxon>
        <taxon>Chelicerata</taxon>
        <taxon>Arachnida</taxon>
        <taxon>Acari</taxon>
        <taxon>Acariformes</taxon>
        <taxon>Sarcoptiformes</taxon>
        <taxon>Astigmata</taxon>
        <taxon>Psoroptidia</taxon>
        <taxon>Sarcoptoidea</taxon>
        <taxon>Sarcoptidae</taxon>
        <taxon>Sarcoptinae</taxon>
        <taxon>Sarcoptes</taxon>
    </lineage>
</organism>
<keyword evidence="1" id="KW-0812">Transmembrane</keyword>
<feature type="transmembrane region" description="Helical" evidence="1">
    <location>
        <begin position="59"/>
        <end position="82"/>
    </location>
</feature>
<keyword evidence="1" id="KW-1133">Transmembrane helix</keyword>
<dbReference type="OrthoDB" id="6479000at2759"/>
<keyword evidence="1" id="KW-0472">Membrane</keyword>
<evidence type="ECO:0000313" key="2">
    <source>
        <dbReference type="EMBL" id="KAF7489465.1"/>
    </source>
</evidence>
<reference evidence="3" key="3">
    <citation type="submission" date="2022-06" db="UniProtKB">
        <authorList>
            <consortium name="EnsemblMetazoa"/>
        </authorList>
    </citation>
    <scope>IDENTIFICATION</scope>
</reference>
<feature type="transmembrane region" description="Helical" evidence="1">
    <location>
        <begin position="12"/>
        <end position="39"/>
    </location>
</feature>
<evidence type="ECO:0000313" key="4">
    <source>
        <dbReference type="Proteomes" id="UP000070412"/>
    </source>
</evidence>